<protein>
    <submittedName>
        <fullName evidence="4">Alpha/Beta hydrolase protein</fullName>
    </submittedName>
</protein>
<dbReference type="Gene3D" id="3.40.50.1820">
    <property type="entry name" value="alpha/beta hydrolase"/>
    <property type="match status" value="1"/>
</dbReference>
<sequence length="879" mass="96248">MKLTFYPAASSPNTCTGVLVVPGGGYEYVVLDKEGTKPAAWLNERNLDAWVLEYTTADQTPGPLYPTPLNEALEAVQQIRAEGRVSRLGIWGWSAGGHLAAMTCTNAEAHLDFAILAYPVISMEGITHLGSLHNLLGHDAGAELRKSMSAENRVTKHTPPVFLFHTCNDSAVPVANSLGFARALADHGCAFEILVLPDGPHGVGLALDDPKLTWTEELARWLETFVAPQTRWHFELFSRALPRLHTSKAMSRHKQGNVKSSATIKPVTNAASQESRHVVVYFALPHLGSCHVVSANSQADSVMALAQYGETRIEATKNRLELLEKVISTLQSSSPEQAAELLDGIRSSEDLNLLLDRVTVPKQATSPAQTSPSATTRCSSGSPTPLPDVNDLVLTANDTAPPSASGSEDQASVTSPPKQPHSCSRAASAEDGSGSLLMLSGAHRVKLPNAKDVAQAIHKFFQCSGRLFQQPINRFEFEDMLSDVNRSTFYDIAKHHFDSVVQDEGLDPIKVCVLLAVYNIMHKATVALAYVANHHALKEVGISFSRQLQMAPEGRKYPLPPASAFTERKHTWRTLTFLSNWLSSTLGYVSGNEMMPDENIHLEVSSNNSDIAEIVQAEMTNVAVLKSKILRMHLAFKDLTVLSVKAILDHGEQAILAAKDVVGLLSADPTAHRFHAELRDVYDYVKAQNKTASFNPRWNIRRPLTNDYTGFEEHPKTIFGVDTNASRRDSSYLITIPTSANPEHVERSCLLLTKLCQPFGDPNHHQIGIDDIKQRWREEPTRGLATLLLAQLDWDLESRQPFVWNVNKMIGSGRPPDSAPQNITDGRMPSILELNLGHLGGRFLGSAGPSGWTTWEDEKGGSGTSNRGIQVTVDEMIID</sequence>
<evidence type="ECO:0000313" key="4">
    <source>
        <dbReference type="EMBL" id="KAK9425547.1"/>
    </source>
</evidence>
<accession>A0ABR2VF62</accession>
<evidence type="ECO:0000259" key="3">
    <source>
        <dbReference type="Pfam" id="PF00326"/>
    </source>
</evidence>
<dbReference type="Pfam" id="PF00326">
    <property type="entry name" value="Peptidase_S9"/>
    <property type="match status" value="1"/>
</dbReference>
<feature type="compositionally biased region" description="Polar residues" evidence="2">
    <location>
        <begin position="396"/>
        <end position="416"/>
    </location>
</feature>
<organism evidence="4 5">
    <name type="scientific">Seiridium unicorne</name>
    <dbReference type="NCBI Taxonomy" id="138068"/>
    <lineage>
        <taxon>Eukaryota</taxon>
        <taxon>Fungi</taxon>
        <taxon>Dikarya</taxon>
        <taxon>Ascomycota</taxon>
        <taxon>Pezizomycotina</taxon>
        <taxon>Sordariomycetes</taxon>
        <taxon>Xylariomycetidae</taxon>
        <taxon>Amphisphaeriales</taxon>
        <taxon>Sporocadaceae</taxon>
        <taxon>Seiridium</taxon>
    </lineage>
</organism>
<evidence type="ECO:0000313" key="5">
    <source>
        <dbReference type="Proteomes" id="UP001408356"/>
    </source>
</evidence>
<dbReference type="InterPro" id="IPR029058">
    <property type="entry name" value="AB_hydrolase_fold"/>
</dbReference>
<gene>
    <name evidence="4" type="ORF">SUNI508_12931</name>
</gene>
<dbReference type="InterPro" id="IPR050300">
    <property type="entry name" value="GDXG_lipolytic_enzyme"/>
</dbReference>
<proteinExistence type="predicted"/>
<dbReference type="EMBL" id="JARVKF010000014">
    <property type="protein sequence ID" value="KAK9425547.1"/>
    <property type="molecule type" value="Genomic_DNA"/>
</dbReference>
<feature type="compositionally biased region" description="Low complexity" evidence="2">
    <location>
        <begin position="363"/>
        <end position="376"/>
    </location>
</feature>
<dbReference type="SUPFAM" id="SSF53474">
    <property type="entry name" value="alpha/beta-Hydrolases"/>
    <property type="match status" value="1"/>
</dbReference>
<comment type="caution">
    <text evidence="4">The sequence shown here is derived from an EMBL/GenBank/DDBJ whole genome shotgun (WGS) entry which is preliminary data.</text>
</comment>
<name>A0ABR2VF62_9PEZI</name>
<dbReference type="PANTHER" id="PTHR48081:SF6">
    <property type="entry name" value="PEPTIDASE S9 PROLYL OLIGOPEPTIDASE CATALYTIC DOMAIN-CONTAINING PROTEIN"/>
    <property type="match status" value="1"/>
</dbReference>
<dbReference type="InterPro" id="IPR001375">
    <property type="entry name" value="Peptidase_S9_cat"/>
</dbReference>
<dbReference type="Proteomes" id="UP001408356">
    <property type="component" value="Unassembled WGS sequence"/>
</dbReference>
<keyword evidence="5" id="KW-1185">Reference proteome</keyword>
<evidence type="ECO:0000256" key="2">
    <source>
        <dbReference type="SAM" id="MobiDB-lite"/>
    </source>
</evidence>
<keyword evidence="1 4" id="KW-0378">Hydrolase</keyword>
<feature type="domain" description="Peptidase S9 prolyl oligopeptidase catalytic" evidence="3">
    <location>
        <begin position="72"/>
        <end position="224"/>
    </location>
</feature>
<dbReference type="PANTHER" id="PTHR48081">
    <property type="entry name" value="AB HYDROLASE SUPERFAMILY PROTEIN C4A8.06C"/>
    <property type="match status" value="1"/>
</dbReference>
<reference evidence="4 5" key="1">
    <citation type="journal article" date="2024" name="J. Plant Pathol.">
        <title>Sequence and assembly of the genome of Seiridium unicorne, isolate CBS 538.82, causal agent of cypress canker disease.</title>
        <authorList>
            <person name="Scali E."/>
            <person name="Rocca G.D."/>
            <person name="Danti R."/>
            <person name="Garbelotto M."/>
            <person name="Barberini S."/>
            <person name="Baroncelli R."/>
            <person name="Emiliani G."/>
        </authorList>
    </citation>
    <scope>NUCLEOTIDE SEQUENCE [LARGE SCALE GENOMIC DNA]</scope>
    <source>
        <strain evidence="4 5">BM-138-508</strain>
    </source>
</reference>
<dbReference type="GO" id="GO:0016787">
    <property type="term" value="F:hydrolase activity"/>
    <property type="evidence" value="ECO:0007669"/>
    <property type="project" value="UniProtKB-KW"/>
</dbReference>
<feature type="region of interest" description="Disordered" evidence="2">
    <location>
        <begin position="360"/>
        <end position="429"/>
    </location>
</feature>
<evidence type="ECO:0000256" key="1">
    <source>
        <dbReference type="ARBA" id="ARBA00022801"/>
    </source>
</evidence>